<reference evidence="1" key="1">
    <citation type="submission" date="2009-04" db="EMBL/GenBank/DDBJ databases">
        <authorList>
            <person name="Weinstock G."/>
            <person name="Sodergren E."/>
            <person name="Clifton S."/>
            <person name="Fulton L."/>
            <person name="Fulton B."/>
            <person name="Courtney L."/>
            <person name="Fronick C."/>
            <person name="Harrison M."/>
            <person name="Strong C."/>
            <person name="Farmer C."/>
            <person name="Delahaunty K."/>
            <person name="Markovic C."/>
            <person name="Hall O."/>
            <person name="Minx P."/>
            <person name="Tomlinson C."/>
            <person name="Mitreva M."/>
            <person name="Nelson J."/>
            <person name="Hou S."/>
            <person name="Wollam A."/>
            <person name="Pepin K.H."/>
            <person name="Johnson M."/>
            <person name="Bhonagiri V."/>
            <person name="Nash W.E."/>
            <person name="Warren W."/>
            <person name="Chinwalla A."/>
            <person name="Mardis E.R."/>
            <person name="Wilson R.K."/>
        </authorList>
    </citation>
    <scope>NUCLEOTIDE SEQUENCE [LARGE SCALE GENOMIC DNA]</scope>
    <source>
        <strain evidence="1">DSM 14600</strain>
    </source>
</reference>
<dbReference type="SUPFAM" id="SSF56784">
    <property type="entry name" value="HAD-like"/>
    <property type="match status" value="1"/>
</dbReference>
<dbReference type="SFLD" id="SFLDG01129">
    <property type="entry name" value="C1.5:_HAD__Beta-PGM__Phosphata"/>
    <property type="match status" value="1"/>
</dbReference>
<evidence type="ECO:0000313" key="1">
    <source>
        <dbReference type="EMBL" id="EEP28766.1"/>
    </source>
</evidence>
<evidence type="ECO:0000313" key="2">
    <source>
        <dbReference type="Proteomes" id="UP000003494"/>
    </source>
</evidence>
<dbReference type="InterPro" id="IPR006439">
    <property type="entry name" value="HAD-SF_hydro_IA"/>
</dbReference>
<proteinExistence type="predicted"/>
<dbReference type="NCBIfam" id="TIGR01549">
    <property type="entry name" value="HAD-SF-IA-v1"/>
    <property type="match status" value="1"/>
</dbReference>
<dbReference type="Gene3D" id="1.10.150.240">
    <property type="entry name" value="Putative phosphatase, domain 2"/>
    <property type="match status" value="1"/>
</dbReference>
<dbReference type="EMBL" id="ACIP02000001">
    <property type="protein sequence ID" value="EEP28766.1"/>
    <property type="molecule type" value="Genomic_DNA"/>
</dbReference>
<dbReference type="Pfam" id="PF13419">
    <property type="entry name" value="HAD_2"/>
    <property type="match status" value="1"/>
</dbReference>
<dbReference type="PANTHER" id="PTHR43434:SF1">
    <property type="entry name" value="PHOSPHOGLYCOLATE PHOSPHATASE"/>
    <property type="match status" value="1"/>
</dbReference>
<dbReference type="AlphaFoldDB" id="C4G7X0"/>
<dbReference type="HOGENOM" id="CLU_045011_19_4_9"/>
<dbReference type="InterPro" id="IPR023198">
    <property type="entry name" value="PGP-like_dom2"/>
</dbReference>
<gene>
    <name evidence="1" type="ORF">GCWU000342_00107</name>
</gene>
<dbReference type="InterPro" id="IPR041492">
    <property type="entry name" value="HAD_2"/>
</dbReference>
<dbReference type="eggNOG" id="COG0546">
    <property type="taxonomic scope" value="Bacteria"/>
</dbReference>
<name>C4G7X0_9FIRM</name>
<dbReference type="InterPro" id="IPR036412">
    <property type="entry name" value="HAD-like_sf"/>
</dbReference>
<dbReference type="Proteomes" id="UP000003494">
    <property type="component" value="Unassembled WGS sequence"/>
</dbReference>
<sequence length="212" mass="24134">MQTNLIFDMDGTLWDSASNVARSWTHIIARHPNPDRTMTSTEDIKSVMGHTMEEINDLLFPKTDASLRRQIMTECAAYENAYLARHGGRLYPHLEETLQELRLDGHRLFIVSNCQSGYIEAFLSYYGFGKYFEDFDCFGNTGYDKDVTMRLLADRNGLGNDFYYIGDIQEDYNSTVRAGGRFIHAAYGFGKVDADVPSIQAICQLPALLRQI</sequence>
<dbReference type="STRING" id="626523.GCWU000342_00107"/>
<comment type="caution">
    <text evidence="1">The sequence shown here is derived from an EMBL/GenBank/DDBJ whole genome shotgun (WGS) entry which is preliminary data.</text>
</comment>
<keyword evidence="2" id="KW-1185">Reference proteome</keyword>
<organism evidence="1 2">
    <name type="scientific">Shuttleworthella satelles DSM 14600</name>
    <dbReference type="NCBI Taxonomy" id="626523"/>
    <lineage>
        <taxon>Bacteria</taxon>
        <taxon>Bacillati</taxon>
        <taxon>Bacillota</taxon>
        <taxon>Clostridia</taxon>
        <taxon>Lachnospirales</taxon>
        <taxon>Lachnospiraceae</taxon>
        <taxon>Shuttleworthella</taxon>
    </lineage>
</organism>
<keyword evidence="1" id="KW-0378">Hydrolase</keyword>
<dbReference type="Gene3D" id="3.40.50.1000">
    <property type="entry name" value="HAD superfamily/HAD-like"/>
    <property type="match status" value="1"/>
</dbReference>
<dbReference type="GO" id="GO:0008967">
    <property type="term" value="F:phosphoglycolate phosphatase activity"/>
    <property type="evidence" value="ECO:0007669"/>
    <property type="project" value="TreeGrafter"/>
</dbReference>
<protein>
    <submittedName>
        <fullName evidence="1">HAD hydrolase, family IA, variant 1</fullName>
    </submittedName>
</protein>
<dbReference type="GO" id="GO:0006281">
    <property type="term" value="P:DNA repair"/>
    <property type="evidence" value="ECO:0007669"/>
    <property type="project" value="TreeGrafter"/>
</dbReference>
<dbReference type="PANTHER" id="PTHR43434">
    <property type="entry name" value="PHOSPHOGLYCOLATE PHOSPHATASE"/>
    <property type="match status" value="1"/>
</dbReference>
<dbReference type="InterPro" id="IPR050155">
    <property type="entry name" value="HAD-like_hydrolase_sf"/>
</dbReference>
<dbReference type="RefSeq" id="WP_006905154.1">
    <property type="nucleotide sequence ID" value="NZ_GG665866.1"/>
</dbReference>
<dbReference type="InterPro" id="IPR023214">
    <property type="entry name" value="HAD_sf"/>
</dbReference>
<accession>C4G7X0</accession>
<dbReference type="SFLD" id="SFLDS00003">
    <property type="entry name" value="Haloacid_Dehalogenase"/>
    <property type="match status" value="1"/>
</dbReference>